<comment type="similarity">
    <text evidence="3">Belongs to the IFIT family.</text>
</comment>
<accession>A0A6P3EUN1</accession>
<feature type="repeat" description="TPR" evidence="4">
    <location>
        <begin position="301"/>
        <end position="334"/>
    </location>
</feature>
<dbReference type="GeneID" id="101571342"/>
<dbReference type="GO" id="GO:0003723">
    <property type="term" value="F:RNA binding"/>
    <property type="evidence" value="ECO:0007669"/>
    <property type="project" value="TreeGrafter"/>
</dbReference>
<evidence type="ECO:0000313" key="7">
    <source>
        <dbReference type="RefSeq" id="XP_004632164.1"/>
    </source>
</evidence>
<dbReference type="InterPro" id="IPR011990">
    <property type="entry name" value="TPR-like_helical_dom_sf"/>
</dbReference>
<evidence type="ECO:0000256" key="2">
    <source>
        <dbReference type="ARBA" id="ARBA00022803"/>
    </source>
</evidence>
<dbReference type="InterPro" id="IPR019734">
    <property type="entry name" value="TPR_rpt"/>
</dbReference>
<dbReference type="RefSeq" id="XP_004632164.1">
    <property type="nucleotide sequence ID" value="XM_004632107.1"/>
</dbReference>
<dbReference type="SMART" id="SM00028">
    <property type="entry name" value="TPR"/>
    <property type="match status" value="6"/>
</dbReference>
<protein>
    <submittedName>
        <fullName evidence="7">Interferon-induced protein with tetratricopeptide repeats 1-like</fullName>
    </submittedName>
</protein>
<keyword evidence="5" id="KW-0175">Coiled coil</keyword>
<dbReference type="InParanoid" id="A0A6P3EUN1"/>
<evidence type="ECO:0000256" key="4">
    <source>
        <dbReference type="PROSITE-ProRule" id="PRU00339"/>
    </source>
</evidence>
<evidence type="ECO:0000313" key="6">
    <source>
        <dbReference type="Proteomes" id="UP000515203"/>
    </source>
</evidence>
<dbReference type="PANTHER" id="PTHR10271">
    <property type="entry name" value="INTERFERON-INDUCED PROTEIN WITH TETRATRICOPEPTIDE REPEATS"/>
    <property type="match status" value="1"/>
</dbReference>
<dbReference type="Proteomes" id="UP000515203">
    <property type="component" value="Unplaced"/>
</dbReference>
<keyword evidence="1" id="KW-0677">Repeat</keyword>
<dbReference type="PANTHER" id="PTHR10271:SF34">
    <property type="entry name" value="INTERFERON-INDUCED PROTEIN WITH TETRATRICOPEPTIDE REPEATS 1"/>
    <property type="match status" value="1"/>
</dbReference>
<keyword evidence="2 4" id="KW-0802">TPR repeat</keyword>
<keyword evidence="6" id="KW-1185">Reference proteome</keyword>
<organism evidence="6 7">
    <name type="scientific">Octodon degus</name>
    <name type="common">Degu</name>
    <name type="synonym">Sciurus degus</name>
    <dbReference type="NCBI Taxonomy" id="10160"/>
    <lineage>
        <taxon>Eukaryota</taxon>
        <taxon>Metazoa</taxon>
        <taxon>Chordata</taxon>
        <taxon>Craniata</taxon>
        <taxon>Vertebrata</taxon>
        <taxon>Euteleostomi</taxon>
        <taxon>Mammalia</taxon>
        <taxon>Eutheria</taxon>
        <taxon>Euarchontoglires</taxon>
        <taxon>Glires</taxon>
        <taxon>Rodentia</taxon>
        <taxon>Hystricomorpha</taxon>
        <taxon>Octodontidae</taxon>
        <taxon>Octodon</taxon>
    </lineage>
</organism>
<reference evidence="7" key="1">
    <citation type="submission" date="2025-08" db="UniProtKB">
        <authorList>
            <consortium name="RefSeq"/>
        </authorList>
    </citation>
    <scope>IDENTIFICATION</scope>
</reference>
<dbReference type="GO" id="GO:0051607">
    <property type="term" value="P:defense response to virus"/>
    <property type="evidence" value="ECO:0007669"/>
    <property type="project" value="TreeGrafter"/>
</dbReference>
<dbReference type="FunFam" id="1.25.40.10:FF:000026">
    <property type="entry name" value="Interferon-induced protein with tetratricopeptide repeats 5"/>
    <property type="match status" value="1"/>
</dbReference>
<feature type="repeat" description="TPR" evidence="4">
    <location>
        <begin position="390"/>
        <end position="423"/>
    </location>
</feature>
<dbReference type="SUPFAM" id="SSF48452">
    <property type="entry name" value="TPR-like"/>
    <property type="match status" value="1"/>
</dbReference>
<evidence type="ECO:0000256" key="1">
    <source>
        <dbReference type="ARBA" id="ARBA00022737"/>
    </source>
</evidence>
<dbReference type="Gene3D" id="1.25.40.10">
    <property type="entry name" value="Tetratricopeptide repeat domain"/>
    <property type="match status" value="3"/>
</dbReference>
<name>A0A6P3EUN1_OCTDE</name>
<sequence length="513" mass="59206">MAGSDVVVLKEFLCLLIQVKFIEIYSSEKDDRTIQHGLLPIQSPQHGHYTVVVKNDDANQVLKCLDQLKCHFTWELAIGKAEISDLESRILEEIEFLDTKYNVGIRNLQAYVEHLKGHNDKALKSLEDAERLIQKEHADQSDMKSLVTWGNYAWVCYHLGRLADARMYLDKVENTCKKLLSPFRFQMACPEVDCEEGWALLKCGGKHCERALKCFQSALEMEPENPEFNTGYAITAYRLENSNRYKNERVSSLDSLRKAVRLNPEDAYIKVLLALRLQDEGQEKEGKKYIEEVLNLKSSQMYIFRYVAMFYRKARCMDKAIELLQKALQAMPNSTVLNHQIGLCYRDKLVQIKVATNMQPVGRDREEIDRYAELAILHFKLAVKQKPTFDIVLLHLALVYIEVGKYDEAEDNFKKLFSMTPIEESTLQKAHFYYGRFQGYQKNSITDAIKHYLKATQIGEPSFITDQSINSLKKLALRKLQRNEFDKEALSLLEYVHKLEGEAQAAGGHHEQA</sequence>
<evidence type="ECO:0000256" key="5">
    <source>
        <dbReference type="SAM" id="Coils"/>
    </source>
</evidence>
<dbReference type="OrthoDB" id="10043504at2759"/>
<feature type="coiled-coil region" evidence="5">
    <location>
        <begin position="112"/>
        <end position="139"/>
    </location>
</feature>
<evidence type="ECO:0000256" key="3">
    <source>
        <dbReference type="ARBA" id="ARBA00038336"/>
    </source>
</evidence>
<gene>
    <name evidence="7" type="primary">LOC101571342</name>
</gene>
<dbReference type="PROSITE" id="PS50005">
    <property type="entry name" value="TPR"/>
    <property type="match status" value="2"/>
</dbReference>
<proteinExistence type="inferred from homology"/>
<dbReference type="Pfam" id="PF13181">
    <property type="entry name" value="TPR_8"/>
    <property type="match status" value="1"/>
</dbReference>
<dbReference type="AlphaFoldDB" id="A0A6P3EUN1"/>
<dbReference type="GO" id="GO:0005829">
    <property type="term" value="C:cytosol"/>
    <property type="evidence" value="ECO:0007669"/>
    <property type="project" value="TreeGrafter"/>
</dbReference>